<keyword evidence="2" id="KW-1185">Reference proteome</keyword>
<comment type="caution">
    <text evidence="1">The sequence shown here is derived from an EMBL/GenBank/DDBJ whole genome shotgun (WGS) entry which is preliminary data.</text>
</comment>
<reference evidence="1" key="1">
    <citation type="submission" date="2019-11" db="EMBL/GenBank/DDBJ databases">
        <title>Nori genome reveals adaptations in red seaweeds to the harsh intertidal environment.</title>
        <authorList>
            <person name="Wang D."/>
            <person name="Mao Y."/>
        </authorList>
    </citation>
    <scope>NUCLEOTIDE SEQUENCE</scope>
    <source>
        <tissue evidence="1">Gametophyte</tissue>
    </source>
</reference>
<accession>A0ACC3C7E7</accession>
<dbReference type="Proteomes" id="UP000798662">
    <property type="component" value="Chromosome 2"/>
</dbReference>
<evidence type="ECO:0000313" key="2">
    <source>
        <dbReference type="Proteomes" id="UP000798662"/>
    </source>
</evidence>
<name>A0ACC3C7E7_PYRYE</name>
<evidence type="ECO:0000313" key="1">
    <source>
        <dbReference type="EMBL" id="KAK1866102.1"/>
    </source>
</evidence>
<protein>
    <submittedName>
        <fullName evidence="1">Uncharacterized protein</fullName>
    </submittedName>
</protein>
<sequence length="220" mass="23721">MATVATVRTGATAGELATAGAVATAGVVVMVATAGAAGAVVTVATARTRHLLCLTLRAQPAPRSRPTVATVPPATGAFASQTDSRARAKQVRKRTILILVTERPCHRPERSVARRRRGRRRRVVLVLPVAAEALAVGGVAMDKVAVMGRLHASALSHQGVQVFQEALRRTTTRPMRIPYPTSRTEGRRRPRRIAKHWTSLPGPVILLCRRRCRPLLSCYP</sequence>
<organism evidence="1 2">
    <name type="scientific">Pyropia yezoensis</name>
    <name type="common">Susabi-nori</name>
    <name type="synonym">Porphyra yezoensis</name>
    <dbReference type="NCBI Taxonomy" id="2788"/>
    <lineage>
        <taxon>Eukaryota</taxon>
        <taxon>Rhodophyta</taxon>
        <taxon>Bangiophyceae</taxon>
        <taxon>Bangiales</taxon>
        <taxon>Bangiaceae</taxon>
        <taxon>Pyropia</taxon>
    </lineage>
</organism>
<dbReference type="EMBL" id="CM020619">
    <property type="protein sequence ID" value="KAK1866102.1"/>
    <property type="molecule type" value="Genomic_DNA"/>
</dbReference>
<proteinExistence type="predicted"/>
<gene>
    <name evidence="1" type="ORF">I4F81_008622</name>
</gene>